<dbReference type="GO" id="GO:0006865">
    <property type="term" value="P:amino acid transport"/>
    <property type="evidence" value="ECO:0007669"/>
    <property type="project" value="UniProtKB-UniRule"/>
</dbReference>
<evidence type="ECO:0000256" key="6">
    <source>
        <dbReference type="ARBA" id="ARBA00051811"/>
    </source>
</evidence>
<keyword evidence="13" id="KW-1185">Reference proteome</keyword>
<dbReference type="EMBL" id="JACIDW010000001">
    <property type="protein sequence ID" value="MBB3962977.1"/>
    <property type="molecule type" value="Genomic_DNA"/>
</dbReference>
<dbReference type="InterPro" id="IPR046342">
    <property type="entry name" value="CBS_dom_sf"/>
</dbReference>
<comment type="catalytic activity">
    <reaction evidence="6">
        <text>a quaternary ammonium(out) + ATP + H2O = a quaternary ammonium(in) + ADP + phosphate + H(+)</text>
        <dbReference type="Rhea" id="RHEA:11036"/>
        <dbReference type="ChEBI" id="CHEBI:15377"/>
        <dbReference type="ChEBI" id="CHEBI:15378"/>
        <dbReference type="ChEBI" id="CHEBI:30616"/>
        <dbReference type="ChEBI" id="CHEBI:35267"/>
        <dbReference type="ChEBI" id="CHEBI:43474"/>
        <dbReference type="ChEBI" id="CHEBI:456216"/>
        <dbReference type="EC" id="7.6.2.9"/>
    </reaction>
    <physiologicalReaction direction="left-to-right" evidence="6">
        <dbReference type="Rhea" id="RHEA:11037"/>
    </physiologicalReaction>
</comment>
<proteinExistence type="inferred from homology"/>
<dbReference type="GO" id="GO:0005524">
    <property type="term" value="F:ATP binding"/>
    <property type="evidence" value="ECO:0007669"/>
    <property type="project" value="UniProtKB-UniRule"/>
</dbReference>
<accession>A0A7W6CQ47</accession>
<protein>
    <recommendedName>
        <fullName evidence="9">Quaternary amine transport ATP-binding protein</fullName>
        <ecNumber evidence="9">7.6.2.9</ecNumber>
    </recommendedName>
</protein>
<comment type="caution">
    <text evidence="12">The sequence shown here is derived from an EMBL/GenBank/DDBJ whole genome shotgun (WGS) entry which is preliminary data.</text>
</comment>
<dbReference type="SUPFAM" id="SSF52540">
    <property type="entry name" value="P-loop containing nucleoside triphosphate hydrolases"/>
    <property type="match status" value="1"/>
</dbReference>
<keyword evidence="9" id="KW-0997">Cell inner membrane</keyword>
<dbReference type="InterPro" id="IPR051921">
    <property type="entry name" value="ABC_osmolyte_uptake_ATP-bind"/>
</dbReference>
<gene>
    <name evidence="12" type="ORF">GGQ67_000595</name>
</gene>
<reference evidence="12 13" key="1">
    <citation type="submission" date="2020-08" db="EMBL/GenBank/DDBJ databases">
        <title>Genomic Encyclopedia of Type Strains, Phase IV (KMG-IV): sequencing the most valuable type-strain genomes for metagenomic binning, comparative biology and taxonomic classification.</title>
        <authorList>
            <person name="Goeker M."/>
        </authorList>
    </citation>
    <scope>NUCLEOTIDE SEQUENCE [LARGE SCALE GENOMIC DNA]</scope>
    <source>
        <strain evidence="12 13">DSM 26575</strain>
    </source>
</reference>
<dbReference type="PROSITE" id="PS00211">
    <property type="entry name" value="ABC_TRANSPORTER_1"/>
    <property type="match status" value="1"/>
</dbReference>
<dbReference type="InterPro" id="IPR000644">
    <property type="entry name" value="CBS_dom"/>
</dbReference>
<dbReference type="RefSeq" id="WP_183898670.1">
    <property type="nucleotide sequence ID" value="NZ_JACIDW010000001.1"/>
</dbReference>
<name>A0A7W6CQ47_9HYPH</name>
<keyword evidence="3 9" id="KW-0547">Nucleotide-binding</keyword>
<dbReference type="Gene3D" id="3.40.50.300">
    <property type="entry name" value="P-loop containing nucleotide triphosphate hydrolases"/>
    <property type="match status" value="1"/>
</dbReference>
<evidence type="ECO:0000256" key="9">
    <source>
        <dbReference type="RuleBase" id="RU369116"/>
    </source>
</evidence>
<dbReference type="InterPro" id="IPR005892">
    <property type="entry name" value="Gly-betaine_transp_ATP-bd"/>
</dbReference>
<dbReference type="PANTHER" id="PTHR43869">
    <property type="entry name" value="GLYCINE BETAINE/PROLINE BETAINE TRANSPORT SYSTEM ATP-BINDING PROTEIN PROV"/>
    <property type="match status" value="1"/>
</dbReference>
<dbReference type="InterPro" id="IPR017871">
    <property type="entry name" value="ABC_transporter-like_CS"/>
</dbReference>
<dbReference type="FunFam" id="3.40.50.300:FF:000201">
    <property type="entry name" value="Glycine betaine/L-proline ABC transporter ATP-binding protein"/>
    <property type="match status" value="1"/>
</dbReference>
<dbReference type="Pfam" id="PF00005">
    <property type="entry name" value="ABC_tran"/>
    <property type="match status" value="1"/>
</dbReference>
<evidence type="ECO:0000259" key="11">
    <source>
        <dbReference type="PROSITE" id="PS51371"/>
    </source>
</evidence>
<organism evidence="12 13">
    <name type="scientific">Rhizobium metallidurans</name>
    <dbReference type="NCBI Taxonomy" id="1265931"/>
    <lineage>
        <taxon>Bacteria</taxon>
        <taxon>Pseudomonadati</taxon>
        <taxon>Pseudomonadota</taxon>
        <taxon>Alphaproteobacteria</taxon>
        <taxon>Hyphomicrobiales</taxon>
        <taxon>Rhizobiaceae</taxon>
        <taxon>Rhizobium/Agrobacterium group</taxon>
        <taxon>Rhizobium</taxon>
    </lineage>
</organism>
<comment type="subunit">
    <text evidence="9">The complex is probably composed of two ATP-binding proteins, two transmembrane proteins and a solute-binding protein.</text>
</comment>
<keyword evidence="9" id="KW-0472">Membrane</keyword>
<sequence>MTEPSSRGLAIRIEGLYKIFGQSPERFVPQVQAGMSKTELIQSHGHILGLRDINLDIPAGCLQVVMGLSGSGKSTLIRHINRLIEPTAGRLIIDGSNVLDLDEKQLIAFRRKNTAMVFQKFGLLPHRTVLQNAMYGLELQRVAPARRVDIAMHWLKRVGLEGFEAKYPNELSGGMQQRVGLARALCVDAPILLMDEAFSALDPLIRVEMQDVLLEIQREVRKTIIFITHDLDEALKLGDRIAVLRDGELVQQGTSEEIVLTPANHYIRRFVQEVNRGRVVRVDTAMTAGGGASNGVVVNRDDMLQDAARKIAASGADAADVVDGNGVVIGRVSLNRIVSVMIPNMQEAG</sequence>
<evidence type="ECO:0000256" key="1">
    <source>
        <dbReference type="ARBA" id="ARBA00005417"/>
    </source>
</evidence>
<keyword evidence="9" id="KW-1003">Cell membrane</keyword>
<dbReference type="InterPro" id="IPR027417">
    <property type="entry name" value="P-loop_NTPase"/>
</dbReference>
<evidence type="ECO:0000259" key="10">
    <source>
        <dbReference type="PROSITE" id="PS50893"/>
    </source>
</evidence>
<evidence type="ECO:0000256" key="5">
    <source>
        <dbReference type="ARBA" id="ARBA00022970"/>
    </source>
</evidence>
<evidence type="ECO:0000256" key="8">
    <source>
        <dbReference type="PROSITE-ProRule" id="PRU00703"/>
    </source>
</evidence>
<dbReference type="PANTHER" id="PTHR43869:SF1">
    <property type="entry name" value="GLYCINE BETAINE_PROLINE BETAINE TRANSPORT SYSTEM ATP-BINDING PROTEIN PROV"/>
    <property type="match status" value="1"/>
</dbReference>
<dbReference type="GO" id="GO:0006970">
    <property type="term" value="P:response to osmotic stress"/>
    <property type="evidence" value="ECO:0007669"/>
    <property type="project" value="UniProtKB-ARBA"/>
</dbReference>
<dbReference type="GO" id="GO:0005886">
    <property type="term" value="C:plasma membrane"/>
    <property type="evidence" value="ECO:0007669"/>
    <property type="project" value="UniProtKB-SubCell"/>
</dbReference>
<dbReference type="PROSITE" id="PS50893">
    <property type="entry name" value="ABC_TRANSPORTER_2"/>
    <property type="match status" value="1"/>
</dbReference>
<dbReference type="InterPro" id="IPR003439">
    <property type="entry name" value="ABC_transporter-like_ATP-bd"/>
</dbReference>
<evidence type="ECO:0000256" key="2">
    <source>
        <dbReference type="ARBA" id="ARBA00022448"/>
    </source>
</evidence>
<feature type="domain" description="CBS" evidence="11">
    <location>
        <begin position="286"/>
        <end position="347"/>
    </location>
</feature>
<evidence type="ECO:0000256" key="4">
    <source>
        <dbReference type="ARBA" id="ARBA00022840"/>
    </source>
</evidence>
<dbReference type="PROSITE" id="PS51371">
    <property type="entry name" value="CBS"/>
    <property type="match status" value="1"/>
</dbReference>
<keyword evidence="2 9" id="KW-0813">Transport</keyword>
<dbReference type="SMART" id="SM00382">
    <property type="entry name" value="AAA"/>
    <property type="match status" value="1"/>
</dbReference>
<keyword evidence="4 9" id="KW-0067">ATP-binding</keyword>
<dbReference type="NCBIfam" id="TIGR01186">
    <property type="entry name" value="proV"/>
    <property type="match status" value="1"/>
</dbReference>
<evidence type="ECO:0000256" key="7">
    <source>
        <dbReference type="ARBA" id="ARBA00061968"/>
    </source>
</evidence>
<comment type="similarity">
    <text evidence="1 9">Belongs to the ABC transporter superfamily.</text>
</comment>
<dbReference type="GO" id="GO:0015418">
    <property type="term" value="F:ABC-type quaternary ammonium compound transporting activity"/>
    <property type="evidence" value="ECO:0007669"/>
    <property type="project" value="UniProtKB-EC"/>
</dbReference>
<keyword evidence="5" id="KW-0029">Amino-acid transport</keyword>
<evidence type="ECO:0000313" key="12">
    <source>
        <dbReference type="EMBL" id="MBB3962977.1"/>
    </source>
</evidence>
<feature type="domain" description="ABC transporter" evidence="10">
    <location>
        <begin position="35"/>
        <end position="271"/>
    </location>
</feature>
<dbReference type="EC" id="7.6.2.9" evidence="9"/>
<comment type="subcellular location">
    <subcellularLocation>
        <location evidence="9">Cell inner membrane</location>
        <topology evidence="9">Peripheral membrane protein</topology>
    </subcellularLocation>
</comment>
<dbReference type="Proteomes" id="UP000582090">
    <property type="component" value="Unassembled WGS sequence"/>
</dbReference>
<evidence type="ECO:0000313" key="13">
    <source>
        <dbReference type="Proteomes" id="UP000582090"/>
    </source>
</evidence>
<dbReference type="InterPro" id="IPR003593">
    <property type="entry name" value="AAA+_ATPase"/>
</dbReference>
<keyword evidence="8" id="KW-0129">CBS domain</keyword>
<dbReference type="SUPFAM" id="SSF54631">
    <property type="entry name" value="CBS-domain pair"/>
    <property type="match status" value="1"/>
</dbReference>
<evidence type="ECO:0000256" key="3">
    <source>
        <dbReference type="ARBA" id="ARBA00022741"/>
    </source>
</evidence>
<dbReference type="GO" id="GO:0031460">
    <property type="term" value="P:glycine betaine transport"/>
    <property type="evidence" value="ECO:0007669"/>
    <property type="project" value="InterPro"/>
</dbReference>
<comment type="subunit">
    <text evidence="7">The complex is probably composed of two ATP-binding proteins (TmoW), two transmembrane proteins (TmoV) and a solute-binding protein (TmoX).</text>
</comment>
<dbReference type="AlphaFoldDB" id="A0A7W6CQ47"/>
<dbReference type="GO" id="GO:0016887">
    <property type="term" value="F:ATP hydrolysis activity"/>
    <property type="evidence" value="ECO:0007669"/>
    <property type="project" value="UniProtKB-UniRule"/>
</dbReference>